<evidence type="ECO:0000256" key="10">
    <source>
        <dbReference type="RuleBase" id="RU046427"/>
    </source>
</evidence>
<evidence type="ECO:0000256" key="5">
    <source>
        <dbReference type="ARBA" id="ARBA00023040"/>
    </source>
</evidence>
<evidence type="ECO:0000256" key="1">
    <source>
        <dbReference type="ARBA" id="ARBA00004651"/>
    </source>
</evidence>
<dbReference type="PANTHER" id="PTHR24241:SF83">
    <property type="entry name" value="G-PROTEIN COUPLED RECEPTOR 150-RELATED"/>
    <property type="match status" value="1"/>
</dbReference>
<dbReference type="GO" id="GO:0005000">
    <property type="term" value="F:vasopressin receptor activity"/>
    <property type="evidence" value="ECO:0007669"/>
    <property type="project" value="InterPro"/>
</dbReference>
<keyword evidence="4 10" id="KW-1133">Transmembrane helix</keyword>
<keyword evidence="5 10" id="KW-0297">G-protein coupled receptor</keyword>
<evidence type="ECO:0000256" key="3">
    <source>
        <dbReference type="ARBA" id="ARBA00022692"/>
    </source>
</evidence>
<dbReference type="SUPFAM" id="SSF81321">
    <property type="entry name" value="Family A G protein-coupled receptor-like"/>
    <property type="match status" value="1"/>
</dbReference>
<dbReference type="PRINTS" id="PR00896">
    <property type="entry name" value="VASOPRESSINR"/>
</dbReference>
<dbReference type="PANTHER" id="PTHR24241">
    <property type="entry name" value="NEUROPEPTIDE RECEPTOR-RELATED G-PROTEIN COUPLED RECEPTOR"/>
    <property type="match status" value="1"/>
</dbReference>
<dbReference type="PROSITE" id="PS50262">
    <property type="entry name" value="G_PROTEIN_RECEP_F1_2"/>
    <property type="match status" value="1"/>
</dbReference>
<feature type="transmembrane region" description="Helical" evidence="10">
    <location>
        <begin position="60"/>
        <end position="80"/>
    </location>
</feature>
<keyword evidence="7 10" id="KW-0675">Receptor</keyword>
<dbReference type="InterPro" id="IPR000276">
    <property type="entry name" value="GPCR_Rhodpsn"/>
</dbReference>
<dbReference type="PRINTS" id="PR00237">
    <property type="entry name" value="GPCRRHODOPSN"/>
</dbReference>
<dbReference type="OrthoDB" id="5987909at2759"/>
<proteinExistence type="inferred from homology"/>
<keyword evidence="13" id="KW-1185">Reference proteome</keyword>
<sequence>MPLFNGTTEGPQMDPLDKLIAEIQVISLWVMFCIGLPGNLIVIVWIYVNLRRRSRINTIVLGLASADLMVCFFGMLANALYIPIKNHFLCKIFFLCIGLSLIGSPNMVIVMAIDRHQAVIYPLKKFVSARKLVLIGWLVALLLASPQLYVWSYNEGKQRCATTFNEGTSGKLIYLLYIALITFLVPLMLICFAYSRISYKIWVKAQEHGGKCSSKKGKVNLKRSGNKSLSKAKVKTLKMTVVIIFFFVFCTLPYFVIEIARLATSKNFGHIYGICSTLAVANSAINPYIFLAFNLTKRFWSDFMVLVGRNCPCRGRNNADNSFISVRFSSSNSRLDPSSRGVTFVSRVNQETSIVPDDDVDSL</sequence>
<evidence type="ECO:0000256" key="9">
    <source>
        <dbReference type="ARBA" id="ARBA00023224"/>
    </source>
</evidence>
<evidence type="ECO:0000313" key="12">
    <source>
        <dbReference type="EMBL" id="KAJ8029160.1"/>
    </source>
</evidence>
<feature type="transmembrane region" description="Helical" evidence="10">
    <location>
        <begin position="269"/>
        <end position="291"/>
    </location>
</feature>
<keyword evidence="3 10" id="KW-0812">Transmembrane</keyword>
<feature type="transmembrane region" description="Helical" evidence="10">
    <location>
        <begin position="92"/>
        <end position="112"/>
    </location>
</feature>
<name>A0A9Q1H1H4_HOLLE</name>
<evidence type="ECO:0000256" key="4">
    <source>
        <dbReference type="ARBA" id="ARBA00022989"/>
    </source>
</evidence>
<reference evidence="12" key="1">
    <citation type="submission" date="2021-10" db="EMBL/GenBank/DDBJ databases">
        <title>Tropical sea cucumber genome reveals ecological adaptation and Cuvierian tubules defense mechanism.</title>
        <authorList>
            <person name="Chen T."/>
        </authorList>
    </citation>
    <scope>NUCLEOTIDE SEQUENCE</scope>
    <source>
        <strain evidence="12">Nanhai2018</strain>
        <tissue evidence="12">Muscle</tissue>
    </source>
</reference>
<dbReference type="Gene3D" id="1.20.1070.10">
    <property type="entry name" value="Rhodopsin 7-helix transmembrane proteins"/>
    <property type="match status" value="1"/>
</dbReference>
<accession>A0A9Q1H1H4</accession>
<dbReference type="Proteomes" id="UP001152320">
    <property type="component" value="Chromosome 14"/>
</dbReference>
<keyword evidence="2" id="KW-1003">Cell membrane</keyword>
<evidence type="ECO:0000256" key="8">
    <source>
        <dbReference type="ARBA" id="ARBA00023180"/>
    </source>
</evidence>
<dbReference type="InterPro" id="IPR017452">
    <property type="entry name" value="GPCR_Rhodpsn_7TM"/>
</dbReference>
<dbReference type="AlphaFoldDB" id="A0A9Q1H1H4"/>
<dbReference type="EMBL" id="JAIZAY010000014">
    <property type="protein sequence ID" value="KAJ8029160.1"/>
    <property type="molecule type" value="Genomic_DNA"/>
</dbReference>
<dbReference type="SMART" id="SM01381">
    <property type="entry name" value="7TM_GPCR_Srsx"/>
    <property type="match status" value="1"/>
</dbReference>
<dbReference type="GO" id="GO:0032870">
    <property type="term" value="P:cellular response to hormone stimulus"/>
    <property type="evidence" value="ECO:0007669"/>
    <property type="project" value="TreeGrafter"/>
</dbReference>
<evidence type="ECO:0000313" key="13">
    <source>
        <dbReference type="Proteomes" id="UP001152320"/>
    </source>
</evidence>
<keyword evidence="9 10" id="KW-0807">Transducer</keyword>
<comment type="subcellular location">
    <subcellularLocation>
        <location evidence="1 10">Cell membrane</location>
        <topology evidence="1 10">Multi-pass membrane protein</topology>
    </subcellularLocation>
</comment>
<keyword evidence="6 10" id="KW-0472">Membrane</keyword>
<dbReference type="GO" id="GO:0005886">
    <property type="term" value="C:plasma membrane"/>
    <property type="evidence" value="ECO:0007669"/>
    <property type="project" value="UniProtKB-SubCell"/>
</dbReference>
<dbReference type="GO" id="GO:0042277">
    <property type="term" value="F:peptide binding"/>
    <property type="evidence" value="ECO:0007669"/>
    <property type="project" value="TreeGrafter"/>
</dbReference>
<feature type="transmembrane region" description="Helical" evidence="10">
    <location>
        <begin position="172"/>
        <end position="194"/>
    </location>
</feature>
<keyword evidence="8 10" id="KW-0325">Glycoprotein</keyword>
<protein>
    <submittedName>
        <fullName evidence="12">[Arg8]-vasotocin receptor</fullName>
    </submittedName>
</protein>
<comment type="similarity">
    <text evidence="10">Belongs to the G-protein coupled receptor 1 family. Vasopressin/oxytocin receptor subfamily.</text>
</comment>
<gene>
    <name evidence="12" type="ORF">HOLleu_28490</name>
</gene>
<feature type="transmembrane region" description="Helical" evidence="10">
    <location>
        <begin position="26"/>
        <end position="48"/>
    </location>
</feature>
<feature type="transmembrane region" description="Helical" evidence="10">
    <location>
        <begin position="237"/>
        <end position="257"/>
    </location>
</feature>
<evidence type="ECO:0000256" key="2">
    <source>
        <dbReference type="ARBA" id="ARBA00022475"/>
    </source>
</evidence>
<dbReference type="Pfam" id="PF00001">
    <property type="entry name" value="7tm_1"/>
    <property type="match status" value="1"/>
</dbReference>
<evidence type="ECO:0000259" key="11">
    <source>
        <dbReference type="PROSITE" id="PS50262"/>
    </source>
</evidence>
<feature type="transmembrane region" description="Helical" evidence="10">
    <location>
        <begin position="132"/>
        <end position="152"/>
    </location>
</feature>
<dbReference type="InterPro" id="IPR001817">
    <property type="entry name" value="Vasoprsn_rcpt"/>
</dbReference>
<comment type="caution">
    <text evidence="12">The sequence shown here is derived from an EMBL/GenBank/DDBJ whole genome shotgun (WGS) entry which is preliminary data.</text>
</comment>
<organism evidence="12 13">
    <name type="scientific">Holothuria leucospilota</name>
    <name type="common">Black long sea cucumber</name>
    <name type="synonym">Mertensiothuria leucospilota</name>
    <dbReference type="NCBI Taxonomy" id="206669"/>
    <lineage>
        <taxon>Eukaryota</taxon>
        <taxon>Metazoa</taxon>
        <taxon>Echinodermata</taxon>
        <taxon>Eleutherozoa</taxon>
        <taxon>Echinozoa</taxon>
        <taxon>Holothuroidea</taxon>
        <taxon>Aspidochirotacea</taxon>
        <taxon>Aspidochirotida</taxon>
        <taxon>Holothuriidae</taxon>
        <taxon>Holothuria</taxon>
    </lineage>
</organism>
<evidence type="ECO:0000256" key="7">
    <source>
        <dbReference type="ARBA" id="ARBA00023170"/>
    </source>
</evidence>
<evidence type="ECO:0000256" key="6">
    <source>
        <dbReference type="ARBA" id="ARBA00023136"/>
    </source>
</evidence>
<feature type="domain" description="G-protein coupled receptors family 1 profile" evidence="11">
    <location>
        <begin position="38"/>
        <end position="290"/>
    </location>
</feature>